<dbReference type="AlphaFoldDB" id="A0AA38FUZ4"/>
<dbReference type="Proteomes" id="UP000824469">
    <property type="component" value="Unassembled WGS sequence"/>
</dbReference>
<dbReference type="OMA" id="QNIALRQ"/>
<feature type="non-terminal residue" evidence="1">
    <location>
        <position position="1"/>
    </location>
</feature>
<sequence length="69" mass="7748">ESLGLPYLSAYLQSVGSNFSHGANFDTARSTIRQQNIALRQSGFSPFSLDVQSWQFNQFKEKAIAAYKE</sequence>
<comment type="caution">
    <text evidence="1">The sequence shown here is derived from an EMBL/GenBank/DDBJ whole genome shotgun (WGS) entry which is preliminary data.</text>
</comment>
<accession>A0AA38FUZ4</accession>
<dbReference type="EMBL" id="JAHRHJ020000007">
    <property type="protein sequence ID" value="KAH9309313.1"/>
    <property type="molecule type" value="Genomic_DNA"/>
</dbReference>
<gene>
    <name evidence="1" type="ORF">KI387_037224</name>
</gene>
<keyword evidence="2" id="KW-1185">Reference proteome</keyword>
<name>A0AA38FUZ4_TAXCH</name>
<feature type="non-terminal residue" evidence="1">
    <location>
        <position position="69"/>
    </location>
</feature>
<reference evidence="1 2" key="1">
    <citation type="journal article" date="2021" name="Nat. Plants">
        <title>The Taxus genome provides insights into paclitaxel biosynthesis.</title>
        <authorList>
            <person name="Xiong X."/>
            <person name="Gou J."/>
            <person name="Liao Q."/>
            <person name="Li Y."/>
            <person name="Zhou Q."/>
            <person name="Bi G."/>
            <person name="Li C."/>
            <person name="Du R."/>
            <person name="Wang X."/>
            <person name="Sun T."/>
            <person name="Guo L."/>
            <person name="Liang H."/>
            <person name="Lu P."/>
            <person name="Wu Y."/>
            <person name="Zhang Z."/>
            <person name="Ro D.K."/>
            <person name="Shang Y."/>
            <person name="Huang S."/>
            <person name="Yan J."/>
        </authorList>
    </citation>
    <scope>NUCLEOTIDE SEQUENCE [LARGE SCALE GENOMIC DNA]</scope>
    <source>
        <strain evidence="1">Ta-2019</strain>
    </source>
</reference>
<evidence type="ECO:0000313" key="1">
    <source>
        <dbReference type="EMBL" id="KAH9309313.1"/>
    </source>
</evidence>
<protein>
    <submittedName>
        <fullName evidence="1">Uncharacterized protein</fullName>
    </submittedName>
</protein>
<organism evidence="1 2">
    <name type="scientific">Taxus chinensis</name>
    <name type="common">Chinese yew</name>
    <name type="synonym">Taxus wallichiana var. chinensis</name>
    <dbReference type="NCBI Taxonomy" id="29808"/>
    <lineage>
        <taxon>Eukaryota</taxon>
        <taxon>Viridiplantae</taxon>
        <taxon>Streptophyta</taxon>
        <taxon>Embryophyta</taxon>
        <taxon>Tracheophyta</taxon>
        <taxon>Spermatophyta</taxon>
        <taxon>Pinopsida</taxon>
        <taxon>Pinidae</taxon>
        <taxon>Conifers II</taxon>
        <taxon>Cupressales</taxon>
        <taxon>Taxaceae</taxon>
        <taxon>Taxus</taxon>
    </lineage>
</organism>
<evidence type="ECO:0000313" key="2">
    <source>
        <dbReference type="Proteomes" id="UP000824469"/>
    </source>
</evidence>
<proteinExistence type="predicted"/>